<dbReference type="AlphaFoldDB" id="A0AAD7U8T8"/>
<dbReference type="Proteomes" id="UP001230188">
    <property type="component" value="Unassembled WGS sequence"/>
</dbReference>
<comment type="caution">
    <text evidence="3">The sequence shown here is derived from an EMBL/GenBank/DDBJ whole genome shotgun (WGS) entry which is preliminary data.</text>
</comment>
<feature type="chain" id="PRO_5041941977" evidence="2">
    <location>
        <begin position="19"/>
        <end position="422"/>
    </location>
</feature>
<feature type="compositionally biased region" description="Basic and acidic residues" evidence="1">
    <location>
        <begin position="397"/>
        <end position="409"/>
    </location>
</feature>
<accession>A0AAD7U8T8</accession>
<sequence length="422" mass="47121">MSTLLLLLLLLLWGLAAADDGGESRFAVCVTGQLRAGALPEVQERLFEAVVRPLGAEVFVVVSREHTLGHVDFNIPRNGCYTDPRKCAPRDGQENETWLREVAGRPPIDVARKWPKGKPAERAPSTDEDLERLRAGPLAPRFLRVMDDDETLRSATEAFGDAHPSLFQRALRARNRWCLADVEARERRRQKPFDYVVRVRPDYVFACALPPATFWPSPDTPWAATAMDFFEVMDRETANSNLGLWSRPEPPAPCVSGIRVESCAFYAMCGAGANVTAVDHVDRRLRDDAGPRLPGEIARPCCDPTSFLPRALTKPLDTSVWCPLHRHPYLHGWWYDHSKRSLRDLALDAANALLGPRCVKNKAPVPRQEEGGDDDDDDQGADNDPLDDEVLAILHPGPEEPHSWIHEWAAGDRRASADSELR</sequence>
<gene>
    <name evidence="3" type="ORF">CTAYLR_001413</name>
</gene>
<name>A0AAD7U8T8_9STRA</name>
<protein>
    <submittedName>
        <fullName evidence="3">Uncharacterized protein</fullName>
    </submittedName>
</protein>
<evidence type="ECO:0000256" key="2">
    <source>
        <dbReference type="SAM" id="SignalP"/>
    </source>
</evidence>
<reference evidence="3" key="1">
    <citation type="submission" date="2023-01" db="EMBL/GenBank/DDBJ databases">
        <title>Metagenome sequencing of chrysophaentin producing Chrysophaeum taylorii.</title>
        <authorList>
            <person name="Davison J."/>
            <person name="Bewley C."/>
        </authorList>
    </citation>
    <scope>NUCLEOTIDE SEQUENCE</scope>
    <source>
        <strain evidence="3">NIES-1699</strain>
    </source>
</reference>
<feature type="compositionally biased region" description="Acidic residues" evidence="1">
    <location>
        <begin position="371"/>
        <end position="390"/>
    </location>
</feature>
<organism evidence="3 4">
    <name type="scientific">Chrysophaeum taylorii</name>
    <dbReference type="NCBI Taxonomy" id="2483200"/>
    <lineage>
        <taxon>Eukaryota</taxon>
        <taxon>Sar</taxon>
        <taxon>Stramenopiles</taxon>
        <taxon>Ochrophyta</taxon>
        <taxon>Pelagophyceae</taxon>
        <taxon>Pelagomonadales</taxon>
        <taxon>Pelagomonadaceae</taxon>
        <taxon>Chrysophaeum</taxon>
    </lineage>
</organism>
<feature type="region of interest" description="Disordered" evidence="1">
    <location>
        <begin position="360"/>
        <end position="409"/>
    </location>
</feature>
<keyword evidence="2" id="KW-0732">Signal</keyword>
<feature type="signal peptide" evidence="2">
    <location>
        <begin position="1"/>
        <end position="18"/>
    </location>
</feature>
<evidence type="ECO:0000313" key="4">
    <source>
        <dbReference type="Proteomes" id="UP001230188"/>
    </source>
</evidence>
<evidence type="ECO:0000313" key="3">
    <source>
        <dbReference type="EMBL" id="KAJ8600392.1"/>
    </source>
</evidence>
<proteinExistence type="predicted"/>
<keyword evidence="4" id="KW-1185">Reference proteome</keyword>
<dbReference type="EMBL" id="JAQMWT010000523">
    <property type="protein sequence ID" value="KAJ8600392.1"/>
    <property type="molecule type" value="Genomic_DNA"/>
</dbReference>
<evidence type="ECO:0000256" key="1">
    <source>
        <dbReference type="SAM" id="MobiDB-lite"/>
    </source>
</evidence>